<reference evidence="1 2" key="1">
    <citation type="submission" date="2015-12" db="EMBL/GenBank/DDBJ databases">
        <title>Draft genome sequence of Moniliophthora roreri, the causal agent of frosty pod rot of cacao.</title>
        <authorList>
            <person name="Aime M.C."/>
            <person name="Diaz-Valderrama J.R."/>
            <person name="Kijpornyongpan T."/>
            <person name="Phillips-Mora W."/>
        </authorList>
    </citation>
    <scope>NUCLEOTIDE SEQUENCE [LARGE SCALE GENOMIC DNA]</scope>
    <source>
        <strain evidence="1 2">MCA 2952</strain>
    </source>
</reference>
<organism evidence="1 2">
    <name type="scientific">Moniliophthora roreri</name>
    <name type="common">Frosty pod rot fungus</name>
    <name type="synonym">Monilia roreri</name>
    <dbReference type="NCBI Taxonomy" id="221103"/>
    <lineage>
        <taxon>Eukaryota</taxon>
        <taxon>Fungi</taxon>
        <taxon>Dikarya</taxon>
        <taxon>Basidiomycota</taxon>
        <taxon>Agaricomycotina</taxon>
        <taxon>Agaricomycetes</taxon>
        <taxon>Agaricomycetidae</taxon>
        <taxon>Agaricales</taxon>
        <taxon>Marasmiineae</taxon>
        <taxon>Marasmiaceae</taxon>
        <taxon>Moniliophthora</taxon>
    </lineage>
</organism>
<evidence type="ECO:0000313" key="2">
    <source>
        <dbReference type="Proteomes" id="UP000054988"/>
    </source>
</evidence>
<dbReference type="AlphaFoldDB" id="A0A0W0FV20"/>
<protein>
    <submittedName>
        <fullName evidence="1">Uncharacterized protein</fullName>
    </submittedName>
</protein>
<dbReference type="Proteomes" id="UP000054988">
    <property type="component" value="Unassembled WGS sequence"/>
</dbReference>
<evidence type="ECO:0000313" key="1">
    <source>
        <dbReference type="EMBL" id="KTB40257.1"/>
    </source>
</evidence>
<dbReference type="EMBL" id="LATX01001593">
    <property type="protein sequence ID" value="KTB40257.1"/>
    <property type="molecule type" value="Genomic_DNA"/>
</dbReference>
<gene>
    <name evidence="1" type="ORF">WG66_7157</name>
</gene>
<name>A0A0W0FV20_MONRR</name>
<sequence>MSSSHLPLEVVEEILIHLVRIPFVYNSQNSDLLACALVSRTWLGAARGHMWDFDYFTIPRTQCKFTTLKRLYASPLCSLQLDKISDIWADPHNPLIPSFFEWCPPVFTGINRIEIKPHGPSFDLEAATLQKRIISAELPSLKSLRLYKICFTSIDGFYEFLSSLKGLEHLQCHDVHLENREAEGPDKLLTTPNVLMLDVDLGSFFELFYQRVVLSGLQVLVFEEPFGDCFHGTRGSYSDTRRWSDIGDIKIGVTTLLSDVMDLPTKAPMLRELEVEIGDLINSDKLLPPMLSFKQPHLHLSTLKICRLPDDPITFDRILERSIPRLQALTFSAPGVVQRDIMGARWHIKLDDLQEGSLAWNTARKYVSDVGDTMPWCNRRRCLFPVFLSSELWVAEL</sequence>
<comment type="caution">
    <text evidence="1">The sequence shown here is derived from an EMBL/GenBank/DDBJ whole genome shotgun (WGS) entry which is preliminary data.</text>
</comment>
<proteinExistence type="predicted"/>
<accession>A0A0W0FV20</accession>